<dbReference type="Gene3D" id="3.80.10.10">
    <property type="entry name" value="Ribonuclease Inhibitor"/>
    <property type="match status" value="2"/>
</dbReference>
<comment type="caution">
    <text evidence="3">The sequence shown here is derived from an EMBL/GenBank/DDBJ whole genome shotgun (WGS) entry which is preliminary data.</text>
</comment>
<feature type="transmembrane region" description="Helical" evidence="1">
    <location>
        <begin position="1004"/>
        <end position="1026"/>
    </location>
</feature>
<gene>
    <name evidence="3" type="ORF">P43SY_006160</name>
</gene>
<dbReference type="AlphaFoldDB" id="A0AAD5Q8R5"/>
<dbReference type="InterPro" id="IPR006553">
    <property type="entry name" value="Leu-rich_rpt_Cys-con_subtyp"/>
</dbReference>
<proteinExistence type="predicted"/>
<dbReference type="SUPFAM" id="SSF52047">
    <property type="entry name" value="RNI-like"/>
    <property type="match status" value="1"/>
</dbReference>
<feature type="domain" description="F-box" evidence="2">
    <location>
        <begin position="54"/>
        <end position="100"/>
    </location>
</feature>
<dbReference type="SUPFAM" id="SSF81383">
    <property type="entry name" value="F-box domain"/>
    <property type="match status" value="1"/>
</dbReference>
<feature type="transmembrane region" description="Helical" evidence="1">
    <location>
        <begin position="830"/>
        <end position="854"/>
    </location>
</feature>
<evidence type="ECO:0000313" key="3">
    <source>
        <dbReference type="EMBL" id="KAJ0397476.1"/>
    </source>
</evidence>
<reference evidence="3" key="1">
    <citation type="submission" date="2021-12" db="EMBL/GenBank/DDBJ databases">
        <title>Prjna785345.</title>
        <authorList>
            <person name="Rujirawat T."/>
            <person name="Krajaejun T."/>
        </authorList>
    </citation>
    <scope>NUCLEOTIDE SEQUENCE</scope>
    <source>
        <strain evidence="3">Pi057C3</strain>
    </source>
</reference>
<accession>A0AAD5Q8R5</accession>
<dbReference type="PROSITE" id="PS50181">
    <property type="entry name" value="FBOX"/>
    <property type="match status" value="1"/>
</dbReference>
<keyword evidence="1" id="KW-0472">Membrane</keyword>
<dbReference type="InterPro" id="IPR057207">
    <property type="entry name" value="FBXL15_LRR"/>
</dbReference>
<evidence type="ECO:0000256" key="1">
    <source>
        <dbReference type="SAM" id="Phobius"/>
    </source>
</evidence>
<dbReference type="SMART" id="SM00367">
    <property type="entry name" value="LRR_CC"/>
    <property type="match status" value="5"/>
</dbReference>
<dbReference type="GO" id="GO:0019005">
    <property type="term" value="C:SCF ubiquitin ligase complex"/>
    <property type="evidence" value="ECO:0007669"/>
    <property type="project" value="TreeGrafter"/>
</dbReference>
<dbReference type="InterPro" id="IPR001611">
    <property type="entry name" value="Leu-rich_rpt"/>
</dbReference>
<dbReference type="InterPro" id="IPR036047">
    <property type="entry name" value="F-box-like_dom_sf"/>
</dbReference>
<dbReference type="Pfam" id="PF25372">
    <property type="entry name" value="DUF7885"/>
    <property type="match status" value="1"/>
</dbReference>
<evidence type="ECO:0000259" key="2">
    <source>
        <dbReference type="PROSITE" id="PS50181"/>
    </source>
</evidence>
<dbReference type="GO" id="GO:0031146">
    <property type="term" value="P:SCF-dependent proteasomal ubiquitin-dependent protein catabolic process"/>
    <property type="evidence" value="ECO:0007669"/>
    <property type="project" value="TreeGrafter"/>
</dbReference>
<dbReference type="InterPro" id="IPR032675">
    <property type="entry name" value="LRR_dom_sf"/>
</dbReference>
<name>A0AAD5Q8R5_PYTIN</name>
<sequence length="1172" mass="131898">MPALAMPAPIVVEGEYIAVYAMPRAPMKRSRAPPASIVARGSIKPASHSSFATTHPQWTLPDSIRRDMLAFFTPEDLLALEQVDRSWREAVASSGAWRSVSMRQEPESRMADTHRVLRAVARRHGAQVRRLELVNCAIPDQVFADVGAWFSALEVLVVSGCKMLTDVGLAALVSASTQSVREVRAVKCPLLTNDALAVLNAHHAQTLRRVDLSYCRLVTSDGVEALVRGARDLEAIAFKGCPKVNDAAAVAAARECRESLRSLQLGGSGNISDAALEALAEHCPNLKTLDIARSNPFGMGRGGVSDGGLMHLLAKCRRVESLVLRGQGRLSANVLVFMSFNCEALESLDIGGCRGIVQNTTLLCGALKRMARLEQLSVSFCGGVVDDEHVSSIVSECPQLKKFDVDGEAIVAPRQSGHNERRLERDVLSIRDDAAGLTRQIHVPSSDIDACIGFSFFRCAFSIFSLLLVLTDIPRTGLTVDLSGLPSVIPGVIFSYGPHNYPTATFTRNESTGIVAGLRRGNSLAAARLWAYKFDTLSIPQRAMALHLNVTAYPPCVLYRGACEDPELLPLKTAFGMLDGLVSALRRRYFAERGERRPFAFVTKGNWIDRLHHTIIQFAWRRQDDRLHVVHHFDLVPWRDTSTSGGAAHRICGNHHVRARSRRDTIADRHVHRPQLCDLMIPWPCSYSSTAPPTARRVSLGTHIDLRVQEFRERNPELRVDLTVITTQNLLTNERKTWLPKVFLLNHNMEITTLMRARRCRDGSTGCETVVIDDYRYERSTVETNVDEWRPVIAVLRGTAQIYVWLRLAFAWLSCFYVRSRERKHRDAPLWRQILVAWRTFFTIPSHVLIYGSWFPILGYSMAQILDSSITHTVQNGIWSTSNGILERFEFIAYTLAASLQMRNIWLFALIWKLVLWTHRELVSTPRGRQWTPMDGVVGFRGLFVGAISSLTVFSFLRAIRFRDTDVISVHELARHMPLNSRRFPPMHFNMSEFGCRLDFKTGLIATGVFLLASIVLQSLVVLLTNRPTHLFLSRSNYVPLSANMLWPTSLLDVFWFVPVRPIGQRNASFFASLRQVKETSSWKIMSIRFLENAIFPKVDTSTNCMTCRQPVSLVHWRRTQGCPQHQHIFRLDKRPREVWSVIRLLNIGLLSDPAVLLRLHVFVRPLYLLTH</sequence>
<feature type="transmembrane region" description="Helical" evidence="1">
    <location>
        <begin position="891"/>
        <end position="916"/>
    </location>
</feature>
<keyword evidence="4" id="KW-1185">Reference proteome</keyword>
<feature type="transmembrane region" description="Helical" evidence="1">
    <location>
        <begin position="937"/>
        <end position="957"/>
    </location>
</feature>
<feature type="transmembrane region" description="Helical" evidence="1">
    <location>
        <begin position="1038"/>
        <end position="1058"/>
    </location>
</feature>
<organism evidence="3 4">
    <name type="scientific">Pythium insidiosum</name>
    <name type="common">Pythiosis disease agent</name>
    <dbReference type="NCBI Taxonomy" id="114742"/>
    <lineage>
        <taxon>Eukaryota</taxon>
        <taxon>Sar</taxon>
        <taxon>Stramenopiles</taxon>
        <taxon>Oomycota</taxon>
        <taxon>Peronosporomycetes</taxon>
        <taxon>Pythiales</taxon>
        <taxon>Pythiaceae</taxon>
        <taxon>Pythium</taxon>
    </lineage>
</organism>
<feature type="transmembrane region" description="Helical" evidence="1">
    <location>
        <begin position="800"/>
        <end position="818"/>
    </location>
</feature>
<dbReference type="Proteomes" id="UP001209570">
    <property type="component" value="Unassembled WGS sequence"/>
</dbReference>
<dbReference type="PANTHER" id="PTHR13318">
    <property type="entry name" value="PARTNER OF PAIRED, ISOFORM B-RELATED"/>
    <property type="match status" value="1"/>
</dbReference>
<dbReference type="Pfam" id="PF13516">
    <property type="entry name" value="LRR_6"/>
    <property type="match status" value="1"/>
</dbReference>
<keyword evidence="1" id="KW-1133">Transmembrane helix</keyword>
<dbReference type="InterPro" id="IPR001810">
    <property type="entry name" value="F-box_dom"/>
</dbReference>
<keyword evidence="1" id="KW-0812">Transmembrane</keyword>
<evidence type="ECO:0000313" key="4">
    <source>
        <dbReference type="Proteomes" id="UP001209570"/>
    </source>
</evidence>
<protein>
    <recommendedName>
        <fullName evidence="2">F-box domain-containing protein</fullName>
    </recommendedName>
</protein>
<dbReference type="EMBL" id="JAKCXM010000250">
    <property type="protein sequence ID" value="KAJ0397476.1"/>
    <property type="molecule type" value="Genomic_DNA"/>
</dbReference>